<comment type="caution">
    <text evidence="9">The sequence shown here is derived from an EMBL/GenBank/DDBJ whole genome shotgun (WGS) entry which is preliminary data.</text>
</comment>
<dbReference type="GO" id="GO:0009244">
    <property type="term" value="P:lipopolysaccharide core region biosynthetic process"/>
    <property type="evidence" value="ECO:0007669"/>
    <property type="project" value="TreeGrafter"/>
</dbReference>
<dbReference type="CDD" id="cd16017">
    <property type="entry name" value="LptA"/>
    <property type="match status" value="1"/>
</dbReference>
<evidence type="ECO:0000256" key="7">
    <source>
        <dbReference type="SAM" id="Phobius"/>
    </source>
</evidence>
<dbReference type="Gene3D" id="3.40.720.10">
    <property type="entry name" value="Alkaline Phosphatase, subunit A"/>
    <property type="match status" value="1"/>
</dbReference>
<feature type="transmembrane region" description="Helical" evidence="7">
    <location>
        <begin position="21"/>
        <end position="41"/>
    </location>
</feature>
<keyword evidence="5 7" id="KW-1133">Transmembrane helix</keyword>
<feature type="transmembrane region" description="Helical" evidence="7">
    <location>
        <begin position="71"/>
        <end position="92"/>
    </location>
</feature>
<evidence type="ECO:0000259" key="8">
    <source>
        <dbReference type="Pfam" id="PF00884"/>
    </source>
</evidence>
<dbReference type="PANTHER" id="PTHR30443:SF0">
    <property type="entry name" value="PHOSPHOETHANOLAMINE TRANSFERASE EPTA"/>
    <property type="match status" value="1"/>
</dbReference>
<dbReference type="AlphaFoldDB" id="A0A556SRD8"/>
<evidence type="ECO:0000313" key="10">
    <source>
        <dbReference type="Proteomes" id="UP000319483"/>
    </source>
</evidence>
<reference evidence="9 10" key="1">
    <citation type="submission" date="2019-07" db="EMBL/GenBank/DDBJ databases">
        <title>Gilliamella genomes.</title>
        <authorList>
            <person name="Zheng H."/>
        </authorList>
    </citation>
    <scope>NUCLEOTIDE SEQUENCE [LARGE SCALE GENOMIC DNA]</scope>
    <source>
        <strain evidence="9 10">W8127</strain>
    </source>
</reference>
<dbReference type="Pfam" id="PF00884">
    <property type="entry name" value="Sulfatase"/>
    <property type="match status" value="1"/>
</dbReference>
<dbReference type="InterPro" id="IPR000917">
    <property type="entry name" value="Sulfatase_N"/>
</dbReference>
<feature type="transmembrane region" description="Helical" evidence="7">
    <location>
        <begin position="112"/>
        <end position="134"/>
    </location>
</feature>
<dbReference type="GO" id="GO:0005886">
    <property type="term" value="C:plasma membrane"/>
    <property type="evidence" value="ECO:0007669"/>
    <property type="project" value="UniProtKB-SubCell"/>
</dbReference>
<dbReference type="InterPro" id="IPR017850">
    <property type="entry name" value="Alkaline_phosphatase_core_sf"/>
</dbReference>
<evidence type="ECO:0000256" key="6">
    <source>
        <dbReference type="ARBA" id="ARBA00023136"/>
    </source>
</evidence>
<feature type="transmembrane region" description="Helical" evidence="7">
    <location>
        <begin position="47"/>
        <end position="64"/>
    </location>
</feature>
<evidence type="ECO:0000313" key="9">
    <source>
        <dbReference type="EMBL" id="TSK03709.1"/>
    </source>
</evidence>
<dbReference type="PANTHER" id="PTHR30443">
    <property type="entry name" value="INNER MEMBRANE PROTEIN"/>
    <property type="match status" value="1"/>
</dbReference>
<name>A0A556SRD8_9GAMM</name>
<evidence type="ECO:0000256" key="5">
    <source>
        <dbReference type="ARBA" id="ARBA00022989"/>
    </source>
</evidence>
<dbReference type="InterPro" id="IPR040423">
    <property type="entry name" value="PEA_transferase"/>
</dbReference>
<sequence>MYKGIMFNQLKKIDFYHQNKQKFLVVFYFLIILISFYIINIQNLKNFSYTFLIYLLFLLIKNKCGRIRNSVFLVFNFILGIELFFSIKYGYISESLLKSALENDSEQSVTMILQELFPIIIPAVLFSIIFTFTIYNKIQLNLNNKFLYWGTIFICCFFFFKNTFYYYLSDKRHVRDFQIDPFFSLNKSIRMKYPMVIGNTSILLTSYFGFKEKYTNVIEHERYNQSIINNKSMLYGKYKNIILILGESAYRGRHSIYGYEKNTTPNMSKIFSQKNSCVIEQAHSPASITRDSIPMLLSFAKPNNELPLLEEKNIIEMANIQKYHTSWISKTRESGAHSSKYSIIAKLSNTFIENLEDDLQLPEKLIETNFQKNENNFIVLHLAGSHKPYNLGYDQLDSQDLPNGDKYDLTIHHTDRVIEKIYKTLKVNLDNFILIYTPDHGEIVDLGHGLLRKSKNFSNQFEVPLMIYSTYDDFPCKEIENYRNNDKMINTSNIVYLFSKLLGYSVDIDQSLIINDLILSVDGQPYEYQSFIKKYQ</sequence>
<keyword evidence="4 7" id="KW-0812">Transmembrane</keyword>
<dbReference type="Proteomes" id="UP000319483">
    <property type="component" value="Unassembled WGS sequence"/>
</dbReference>
<evidence type="ECO:0000256" key="4">
    <source>
        <dbReference type="ARBA" id="ARBA00022692"/>
    </source>
</evidence>
<accession>A0A556SRD8</accession>
<dbReference type="InterPro" id="IPR058130">
    <property type="entry name" value="PEA_transf_C"/>
</dbReference>
<proteinExistence type="predicted"/>
<dbReference type="GO" id="GO:0016776">
    <property type="term" value="F:phosphotransferase activity, phosphate group as acceptor"/>
    <property type="evidence" value="ECO:0007669"/>
    <property type="project" value="TreeGrafter"/>
</dbReference>
<keyword evidence="6 7" id="KW-0472">Membrane</keyword>
<feature type="domain" description="Sulfatase N-terminal" evidence="8">
    <location>
        <begin position="239"/>
        <end position="503"/>
    </location>
</feature>
<feature type="transmembrane region" description="Helical" evidence="7">
    <location>
        <begin position="146"/>
        <end position="168"/>
    </location>
</feature>
<keyword evidence="2" id="KW-1003">Cell membrane</keyword>
<comment type="subcellular location">
    <subcellularLocation>
        <location evidence="1">Cell membrane</location>
        <topology evidence="1">Multi-pass membrane protein</topology>
    </subcellularLocation>
</comment>
<evidence type="ECO:0000256" key="1">
    <source>
        <dbReference type="ARBA" id="ARBA00004651"/>
    </source>
</evidence>
<dbReference type="EMBL" id="VMHM01000005">
    <property type="protein sequence ID" value="TSK03709.1"/>
    <property type="molecule type" value="Genomic_DNA"/>
</dbReference>
<organism evidence="9 10">
    <name type="scientific">Gilliamella apicola</name>
    <dbReference type="NCBI Taxonomy" id="1196095"/>
    <lineage>
        <taxon>Bacteria</taxon>
        <taxon>Pseudomonadati</taxon>
        <taxon>Pseudomonadota</taxon>
        <taxon>Gammaproteobacteria</taxon>
        <taxon>Orbales</taxon>
        <taxon>Orbaceae</taxon>
        <taxon>Gilliamella</taxon>
    </lineage>
</organism>
<keyword evidence="3 9" id="KW-0808">Transferase</keyword>
<protein>
    <submittedName>
        <fullName evidence="9">Phosphoethanolamine transferase</fullName>
    </submittedName>
</protein>
<gene>
    <name evidence="9" type="ORF">FPQ15_04825</name>
</gene>
<evidence type="ECO:0000256" key="2">
    <source>
        <dbReference type="ARBA" id="ARBA00022475"/>
    </source>
</evidence>
<evidence type="ECO:0000256" key="3">
    <source>
        <dbReference type="ARBA" id="ARBA00022679"/>
    </source>
</evidence>
<dbReference type="SUPFAM" id="SSF53649">
    <property type="entry name" value="Alkaline phosphatase-like"/>
    <property type="match status" value="1"/>
</dbReference>